<keyword evidence="1" id="KW-0732">Signal</keyword>
<evidence type="ECO:0000313" key="3">
    <source>
        <dbReference type="Proteomes" id="UP000231516"/>
    </source>
</evidence>
<comment type="caution">
    <text evidence="2">The sequence shown here is derived from an EMBL/GenBank/DDBJ whole genome shotgun (WGS) entry which is preliminary data.</text>
</comment>
<dbReference type="AlphaFoldDB" id="A0A2G5K627"/>
<dbReference type="RefSeq" id="WP_099593621.1">
    <property type="nucleotide sequence ID" value="NZ_MDGM01000012.1"/>
</dbReference>
<reference evidence="2 3" key="1">
    <citation type="submission" date="2016-08" db="EMBL/GenBank/DDBJ databases">
        <title>Draft genome of Amylibacter sp. strain 4G11.</title>
        <authorList>
            <person name="Wong S.-K."/>
            <person name="Hamasaki K."/>
            <person name="Yoshizawa S."/>
        </authorList>
    </citation>
    <scope>NUCLEOTIDE SEQUENCE [LARGE SCALE GENOMIC DNA]</scope>
    <source>
        <strain evidence="2 3">4G11</strain>
    </source>
</reference>
<evidence type="ECO:0008006" key="4">
    <source>
        <dbReference type="Google" id="ProtNLM"/>
    </source>
</evidence>
<accession>A0A2G5K627</accession>
<name>A0A2G5K627_9RHOB</name>
<protein>
    <recommendedName>
        <fullName evidence="4">DUF995 domain-containing protein</fullName>
    </recommendedName>
</protein>
<keyword evidence="3" id="KW-1185">Reference proteome</keyword>
<proteinExistence type="predicted"/>
<feature type="chain" id="PRO_5013740968" description="DUF995 domain-containing protein" evidence="1">
    <location>
        <begin position="18"/>
        <end position="114"/>
    </location>
</feature>
<feature type="signal peptide" evidence="1">
    <location>
        <begin position="1"/>
        <end position="17"/>
    </location>
</feature>
<dbReference type="OrthoDB" id="7360198at2"/>
<organism evidence="2 3">
    <name type="scientific">Paramylibacter kogurei</name>
    <dbReference type="NCBI Taxonomy" id="1889778"/>
    <lineage>
        <taxon>Bacteria</taxon>
        <taxon>Pseudomonadati</taxon>
        <taxon>Pseudomonadota</taxon>
        <taxon>Alphaproteobacteria</taxon>
        <taxon>Rhodobacterales</taxon>
        <taxon>Paracoccaceae</taxon>
        <taxon>Paramylibacter</taxon>
    </lineage>
</organism>
<dbReference type="Proteomes" id="UP000231516">
    <property type="component" value="Unassembled WGS sequence"/>
</dbReference>
<dbReference type="EMBL" id="MDGM01000012">
    <property type="protein sequence ID" value="PIB24875.1"/>
    <property type="molecule type" value="Genomic_DNA"/>
</dbReference>
<gene>
    <name evidence="2" type="ORF">BFP76_06840</name>
</gene>
<evidence type="ECO:0000313" key="2">
    <source>
        <dbReference type="EMBL" id="PIB24875.1"/>
    </source>
</evidence>
<sequence>MFRLVLLLIFLANPTLAQGWHLLDGKQIKSALTSRTISYGTEQQDFKATGKTLYQTQTDGHWGRWRVRGNKYCSQWPPNKAWTCYKIHASSDGRKLRFEDKSGKMLEGRYVDLN</sequence>
<evidence type="ECO:0000256" key="1">
    <source>
        <dbReference type="SAM" id="SignalP"/>
    </source>
</evidence>